<dbReference type="InterPro" id="IPR001846">
    <property type="entry name" value="VWF_type-D"/>
</dbReference>
<dbReference type="InterPro" id="IPR014853">
    <property type="entry name" value="VWF/SSPO/ZAN-like_Cys-rich_dom"/>
</dbReference>
<feature type="domain" description="VWFD" evidence="3">
    <location>
        <begin position="1"/>
        <end position="107"/>
    </location>
</feature>
<dbReference type="GO" id="GO:0005615">
    <property type="term" value="C:extracellular space"/>
    <property type="evidence" value="ECO:0007669"/>
    <property type="project" value="TreeGrafter"/>
</dbReference>
<accession>A0A0L8GSF5</accession>
<dbReference type="InterPro" id="IPR050780">
    <property type="entry name" value="Mucin_vWF_Thrombospondin_sf"/>
</dbReference>
<dbReference type="STRING" id="37653.A0A0L8GSF5"/>
<dbReference type="SMART" id="SM00216">
    <property type="entry name" value="VWD"/>
    <property type="match status" value="2"/>
</dbReference>
<dbReference type="OrthoDB" id="6262482at2759"/>
<dbReference type="GO" id="GO:0031012">
    <property type="term" value="C:extracellular matrix"/>
    <property type="evidence" value="ECO:0007669"/>
    <property type="project" value="TreeGrafter"/>
</dbReference>
<proteinExistence type="predicted"/>
<gene>
    <name evidence="4" type="ORF">OCBIM_22028776mg</name>
</gene>
<evidence type="ECO:0000313" key="4">
    <source>
        <dbReference type="EMBL" id="KOF79913.1"/>
    </source>
</evidence>
<sequence>MISVRPNGKVYSNGSVISLPHQVGDLELSEIANYTVVKGIDDLIILYDGLSSVYAFAPPQMLGKLCGLCGQFDGNKTNEFVNYVRKPVATKADFSNVWLDPMEQRSIPSVKEDSVHPCVRLRNKFSKAADNVEAFCSVFSLDYVVFQKCHSTVPPDEYIAMCSREMCTCLLGNSLQECSHKRCEVATQYARACSHHGKIMKWRSNTFCPPHTCPKNMVFKECSKNCRQSCGSEGFEAECEEFCVDGCFCKEGTLWDTSTSSCVHRGDCPCYRGNDQRAYPIGTLEKSGCESCTCAEGGRWNCIMSKDCPGICTLSGDPHFQTFDGRQFFFEGECEYVLSQYQAKDGGESFAVWIENKYCNKITDAVCTKVVTIKFGSKNNTQIIRLRSFKVEVNSMSIGLPYKDDDVVIRKVSNILIRLTASIGLDVLWDGRTRIYLKLSNKYQGKVTGMCGNFNNDVNDDNLTPNGENEFNVTKFAMEWKTNTACNSRPSTIYLGACALSKQYEKLATEVCNKMWKEESFKSCHFAVNPSKFVDQCKHDVCMCGQRHGDPRDCECAAFATYARACVLKGITLNWRKSNLCFINCTKGMIYQECGYNCDQTCRGIQPQNCEEECIEGCNCPPGEKYDEEDNVCVPVEECKCYYRNEYYEPKSSRQELCNECICIDGHWQCTTESCNVHDLCSGDMVWSNCSDCIRTCDSLNVDCVATCSQQGCICPEGKVQLNKDSQNCVEPSECPCNHLGYQYKNGDKIKKDCNQCYCKHGTWKCTERHCAATCEAFGDPHYVTFDGKPYNFQGACAYIVAQDFCNETGGTFQVTTENVPCGTLGYSCTKSVKFLIYDTIINLARGTNITYTINNKAPEGTPMANFTIKEVGTYIMIEAHGITLVWDKSMRLYITLENKYMGRVCGLCGNYDQIANNDFRDKSSFPEHTQSPLAFANSWRVRESCAIVDKELPNPCVLNSHRQSWAEIF</sequence>
<dbReference type="PANTHER" id="PTHR11339">
    <property type="entry name" value="EXTRACELLULAR MATRIX GLYCOPROTEIN RELATED"/>
    <property type="match status" value="1"/>
</dbReference>
<feature type="domain" description="VWFD" evidence="3">
    <location>
        <begin position="310"/>
        <end position="487"/>
    </location>
</feature>
<dbReference type="InterPro" id="IPR002919">
    <property type="entry name" value="TIL_dom"/>
</dbReference>
<dbReference type="SMART" id="SM00832">
    <property type="entry name" value="C8"/>
    <property type="match status" value="2"/>
</dbReference>
<dbReference type="AlphaFoldDB" id="A0A0L8GSF5"/>
<reference evidence="4" key="1">
    <citation type="submission" date="2015-07" db="EMBL/GenBank/DDBJ databases">
        <title>MeaNS - Measles Nucleotide Surveillance Program.</title>
        <authorList>
            <person name="Tran T."/>
            <person name="Druce J."/>
        </authorList>
    </citation>
    <scope>NUCLEOTIDE SEQUENCE</scope>
    <source>
        <strain evidence="4">UCB-OBI-ISO-001</strain>
        <tissue evidence="4">Gonad</tissue>
    </source>
</reference>
<dbReference type="SUPFAM" id="SSF57567">
    <property type="entry name" value="Serine protease inhibitors"/>
    <property type="match status" value="3"/>
</dbReference>
<evidence type="ECO:0000256" key="1">
    <source>
        <dbReference type="ARBA" id="ARBA00023157"/>
    </source>
</evidence>
<keyword evidence="1" id="KW-1015">Disulfide bond</keyword>
<organism evidence="4">
    <name type="scientific">Octopus bimaculoides</name>
    <name type="common">California two-spotted octopus</name>
    <dbReference type="NCBI Taxonomy" id="37653"/>
    <lineage>
        <taxon>Eukaryota</taxon>
        <taxon>Metazoa</taxon>
        <taxon>Spiralia</taxon>
        <taxon>Lophotrochozoa</taxon>
        <taxon>Mollusca</taxon>
        <taxon>Cephalopoda</taxon>
        <taxon>Coleoidea</taxon>
        <taxon>Octopodiformes</taxon>
        <taxon>Octopoda</taxon>
        <taxon>Incirrata</taxon>
        <taxon>Octopodidae</taxon>
        <taxon>Octopus</taxon>
    </lineage>
</organism>
<protein>
    <recommendedName>
        <fullName evidence="3">VWFD domain-containing protein</fullName>
    </recommendedName>
</protein>
<evidence type="ECO:0000259" key="3">
    <source>
        <dbReference type="PROSITE" id="PS51233"/>
    </source>
</evidence>
<dbReference type="EMBL" id="KQ420579">
    <property type="protein sequence ID" value="KOF79913.1"/>
    <property type="molecule type" value="Genomic_DNA"/>
</dbReference>
<dbReference type="PROSITE" id="PS51233">
    <property type="entry name" value="VWFD"/>
    <property type="match status" value="3"/>
</dbReference>
<dbReference type="CDD" id="cd19941">
    <property type="entry name" value="TIL"/>
    <property type="match status" value="3"/>
</dbReference>
<name>A0A0L8GSF5_OCTBM</name>
<keyword evidence="2" id="KW-0325">Glycoprotein</keyword>
<evidence type="ECO:0000256" key="2">
    <source>
        <dbReference type="ARBA" id="ARBA00023180"/>
    </source>
</evidence>
<dbReference type="InterPro" id="IPR036084">
    <property type="entry name" value="Ser_inhib-like_sf"/>
</dbReference>
<dbReference type="Pfam" id="PF23244">
    <property type="entry name" value="VWF"/>
    <property type="match status" value="1"/>
</dbReference>
<dbReference type="PANTHER" id="PTHR11339:SF386">
    <property type="entry name" value="HEMOLECTIN, ISOFORM A"/>
    <property type="match status" value="1"/>
</dbReference>
<dbReference type="Pfam" id="PF00094">
    <property type="entry name" value="VWD"/>
    <property type="match status" value="3"/>
</dbReference>
<dbReference type="Pfam" id="PF08742">
    <property type="entry name" value="C8"/>
    <property type="match status" value="2"/>
</dbReference>
<feature type="domain" description="VWFD" evidence="3">
    <location>
        <begin position="773"/>
        <end position="947"/>
    </location>
</feature>
<dbReference type="Pfam" id="PF01826">
    <property type="entry name" value="TIL"/>
    <property type="match status" value="2"/>
</dbReference>
<dbReference type="Gene3D" id="2.10.25.10">
    <property type="entry name" value="Laminin"/>
    <property type="match status" value="3"/>
</dbReference>